<evidence type="ECO:0000313" key="1">
    <source>
        <dbReference type="EMBL" id="SMB91139.1"/>
    </source>
</evidence>
<dbReference type="STRING" id="695939.SAMN00790413_01004"/>
<keyword evidence="2" id="KW-1185">Reference proteome</keyword>
<dbReference type="AlphaFoldDB" id="A0A1W1VCK9"/>
<evidence type="ECO:0000313" key="2">
    <source>
        <dbReference type="Proteomes" id="UP000192582"/>
    </source>
</evidence>
<sequence>MGRRCLAAAVHTGAQGWCSAWAGSSVQGRGQEAVGTGQPVRIRPLFPRLFAILERMKRLALLALLGGTITSCSTLPPRPALRTLRVVTLATAQPVPLVVRNITRNKVVFEGSVTGSKKISALPGDETYFVIPQPVEGYAVPAGQQVVLTSDITITFAYTVPVSR</sequence>
<dbReference type="Proteomes" id="UP000192582">
    <property type="component" value="Unassembled WGS sequence"/>
</dbReference>
<name>A0A1W1VCK9_9DEIO</name>
<dbReference type="EMBL" id="FWWU01000009">
    <property type="protein sequence ID" value="SMB91139.1"/>
    <property type="molecule type" value="Genomic_DNA"/>
</dbReference>
<proteinExistence type="predicted"/>
<gene>
    <name evidence="1" type="ORF">SAMN00790413_01004</name>
</gene>
<protein>
    <submittedName>
        <fullName evidence="1">Uncharacterized protein</fullName>
    </submittedName>
</protein>
<reference evidence="1 2" key="1">
    <citation type="submission" date="2017-04" db="EMBL/GenBank/DDBJ databases">
        <authorList>
            <person name="Afonso C.L."/>
            <person name="Miller P.J."/>
            <person name="Scott M.A."/>
            <person name="Spackman E."/>
            <person name="Goraichik I."/>
            <person name="Dimitrov K.M."/>
            <person name="Suarez D.L."/>
            <person name="Swayne D.E."/>
        </authorList>
    </citation>
    <scope>NUCLEOTIDE SEQUENCE [LARGE SCALE GENOMIC DNA]</scope>
    <source>
        <strain evidence="1 2">KR-140</strain>
    </source>
</reference>
<organism evidence="1 2">
    <name type="scientific">Deinococcus hopiensis KR-140</name>
    <dbReference type="NCBI Taxonomy" id="695939"/>
    <lineage>
        <taxon>Bacteria</taxon>
        <taxon>Thermotogati</taxon>
        <taxon>Deinococcota</taxon>
        <taxon>Deinococci</taxon>
        <taxon>Deinococcales</taxon>
        <taxon>Deinococcaceae</taxon>
        <taxon>Deinococcus</taxon>
    </lineage>
</organism>
<accession>A0A1W1VCK9</accession>